<dbReference type="GO" id="GO:0005524">
    <property type="term" value="F:ATP binding"/>
    <property type="evidence" value="ECO:0007669"/>
    <property type="project" value="UniProtKB-KW"/>
</dbReference>
<evidence type="ECO:0000256" key="1">
    <source>
        <dbReference type="ARBA" id="ARBA00022737"/>
    </source>
</evidence>
<evidence type="ECO:0000256" key="4">
    <source>
        <dbReference type="ARBA" id="ARBA00061551"/>
    </source>
</evidence>
<dbReference type="AlphaFoldDB" id="A0A833H0G5"/>
<proteinExistence type="inferred from homology"/>
<dbReference type="SMART" id="SM00382">
    <property type="entry name" value="AAA"/>
    <property type="match status" value="2"/>
</dbReference>
<dbReference type="PROSITE" id="PS50893">
    <property type="entry name" value="ABC_TRANSPORTER_2"/>
    <property type="match status" value="2"/>
</dbReference>
<evidence type="ECO:0000313" key="8">
    <source>
        <dbReference type="Proteomes" id="UP000460298"/>
    </source>
</evidence>
<dbReference type="GO" id="GO:0016887">
    <property type="term" value="F:ATP hydrolysis activity"/>
    <property type="evidence" value="ECO:0007669"/>
    <property type="project" value="InterPro"/>
</dbReference>
<dbReference type="InterPro" id="IPR032781">
    <property type="entry name" value="ABC_tran_Xtn"/>
</dbReference>
<accession>A0A833H0G5</accession>
<dbReference type="Pfam" id="PF00005">
    <property type="entry name" value="ABC_tran"/>
    <property type="match status" value="2"/>
</dbReference>
<comment type="caution">
    <text evidence="7">The sequence shown here is derived from an EMBL/GenBank/DDBJ whole genome shotgun (WGS) entry which is preliminary data.</text>
</comment>
<dbReference type="Gene3D" id="3.40.50.300">
    <property type="entry name" value="P-loop containing nucleotide triphosphate hydrolases"/>
    <property type="match status" value="2"/>
</dbReference>
<dbReference type="FunFam" id="3.40.50.300:FF:000070">
    <property type="entry name" value="Putative ABC transporter ATP-binding component"/>
    <property type="match status" value="1"/>
</dbReference>
<dbReference type="InterPro" id="IPR003439">
    <property type="entry name" value="ABC_transporter-like_ATP-bd"/>
</dbReference>
<dbReference type="Proteomes" id="UP000460298">
    <property type="component" value="Unassembled WGS sequence"/>
</dbReference>
<gene>
    <name evidence="7" type="ORF">F9K24_13505</name>
</gene>
<evidence type="ECO:0000256" key="5">
    <source>
        <dbReference type="ARBA" id="ARBA00074044"/>
    </source>
</evidence>
<feature type="domain" description="ABC transporter" evidence="6">
    <location>
        <begin position="320"/>
        <end position="534"/>
    </location>
</feature>
<dbReference type="Pfam" id="PF12848">
    <property type="entry name" value="ABC_tran_Xtn"/>
    <property type="match status" value="1"/>
</dbReference>
<dbReference type="EMBL" id="WBUI01000013">
    <property type="protein sequence ID" value="KAB2931608.1"/>
    <property type="molecule type" value="Genomic_DNA"/>
</dbReference>
<evidence type="ECO:0000259" key="6">
    <source>
        <dbReference type="PROSITE" id="PS50893"/>
    </source>
</evidence>
<reference evidence="7 8" key="1">
    <citation type="submission" date="2019-10" db="EMBL/GenBank/DDBJ databases">
        <title>Extracellular Electron Transfer in a Candidatus Methanoperedens spp. Enrichment Culture.</title>
        <authorList>
            <person name="Berger S."/>
            <person name="Rangel Shaw D."/>
            <person name="Berben T."/>
            <person name="In 'T Zandt M."/>
            <person name="Frank J."/>
            <person name="Reimann J."/>
            <person name="Jetten M.S.M."/>
            <person name="Welte C.U."/>
        </authorList>
    </citation>
    <scope>NUCLEOTIDE SEQUENCE [LARGE SCALE GENOMIC DNA]</scope>
    <source>
        <strain evidence="7">SB12</strain>
    </source>
</reference>
<keyword evidence="2" id="KW-0547">Nucleotide-binding</keyword>
<dbReference type="FunFam" id="3.40.50.300:FF:000011">
    <property type="entry name" value="Putative ABC transporter ATP-binding component"/>
    <property type="match status" value="1"/>
</dbReference>
<organism evidence="7 8">
    <name type="scientific">Leptonema illini</name>
    <dbReference type="NCBI Taxonomy" id="183"/>
    <lineage>
        <taxon>Bacteria</taxon>
        <taxon>Pseudomonadati</taxon>
        <taxon>Spirochaetota</taxon>
        <taxon>Spirochaetia</taxon>
        <taxon>Leptospirales</taxon>
        <taxon>Leptospiraceae</taxon>
        <taxon>Leptonema</taxon>
    </lineage>
</organism>
<dbReference type="InterPro" id="IPR051309">
    <property type="entry name" value="ABCF_ATPase"/>
</dbReference>
<dbReference type="CDD" id="cd03221">
    <property type="entry name" value="ABCF_EF-3"/>
    <property type="match status" value="2"/>
</dbReference>
<keyword evidence="1" id="KW-0677">Repeat</keyword>
<sequence>MIRTNNISLAYGGRKLFQDVTVSFNPGNCYGLIGANGAGKSTFMKILAGEIQADSGEVIVGKNERVAMLRQDQFAFDDYTVLDTVIVGHRHLYDVMKEREAIYAKESMTDEEGMRVGELEEEFAEMNGYEAETEAASLLEKLGIGDDMLYTEMKNLEAGLKIRVLLAQALFGNPDVLLLDEPTNNLDLKTTAWLENFLSNFENTVVVISHDRHFLNSVCTHIADLDFGKIQVYTGNYDFWYHASQLAAQQRKTAEKKAQEKIAELQAFIQRFSAHKAKSKQASSRRKLIDKLTPEEMPQSSRKTPYIHFKAERKCGDQILETEDLTVAVDGENVIEKFSFRVNHGERIALLGKSVTRTAFFQTIVEEIKPVSGSFRWGQTIKYAYLPADNESYFTENKSILDWLRELAGRDDTQELRGFLGRMLFSGEEVNKKVGVLSGGERQRCVLSRIMMTGANVLLLDEPTNHLDLESIQALNDGVLDFPEVVIFTSHDHEFVSTVANRIIEFTPGGVIDRSMSFDEYMDDTNVQELRDKLYKGHVELQL</sequence>
<evidence type="ECO:0000256" key="3">
    <source>
        <dbReference type="ARBA" id="ARBA00022840"/>
    </source>
</evidence>
<name>A0A833H0G5_9LEPT</name>
<comment type="similarity">
    <text evidence="4">Belongs to the ABC transporter superfamily. ABCF family. YbiT subfamily.</text>
</comment>
<evidence type="ECO:0000313" key="7">
    <source>
        <dbReference type="EMBL" id="KAB2931608.1"/>
    </source>
</evidence>
<feature type="domain" description="ABC transporter" evidence="6">
    <location>
        <begin position="2"/>
        <end position="252"/>
    </location>
</feature>
<dbReference type="PANTHER" id="PTHR42855">
    <property type="entry name" value="ABC TRANSPORTER ATP-BINDING SUBUNIT"/>
    <property type="match status" value="1"/>
</dbReference>
<dbReference type="PANTHER" id="PTHR42855:SF2">
    <property type="entry name" value="DRUG RESISTANCE ABC TRANSPORTER,ATP-BINDING PROTEIN"/>
    <property type="match status" value="1"/>
</dbReference>
<dbReference type="SUPFAM" id="SSF52540">
    <property type="entry name" value="P-loop containing nucleoside triphosphate hydrolases"/>
    <property type="match status" value="2"/>
</dbReference>
<protein>
    <recommendedName>
        <fullName evidence="5">Probable ATP-binding protein YbiT</fullName>
    </recommendedName>
</protein>
<dbReference type="InterPro" id="IPR027417">
    <property type="entry name" value="P-loop_NTPase"/>
</dbReference>
<evidence type="ECO:0000256" key="2">
    <source>
        <dbReference type="ARBA" id="ARBA00022741"/>
    </source>
</evidence>
<dbReference type="InterPro" id="IPR003593">
    <property type="entry name" value="AAA+_ATPase"/>
</dbReference>
<keyword evidence="3 7" id="KW-0067">ATP-binding</keyword>